<evidence type="ECO:0000256" key="10">
    <source>
        <dbReference type="ARBA" id="ARBA00060054"/>
    </source>
</evidence>
<evidence type="ECO:0000256" key="1">
    <source>
        <dbReference type="ARBA" id="ARBA00004127"/>
    </source>
</evidence>
<protein>
    <recommendedName>
        <fullName evidence="4">polyprenal reductase</fullName>
        <ecNumber evidence="4">1.3.1.94</ecNumber>
    </recommendedName>
</protein>
<dbReference type="EC" id="1.3.1.94" evidence="4"/>
<evidence type="ECO:0000256" key="2">
    <source>
        <dbReference type="ARBA" id="ARBA00004196"/>
    </source>
</evidence>
<dbReference type="GO" id="GO:0006629">
    <property type="term" value="P:lipid metabolic process"/>
    <property type="evidence" value="ECO:0007669"/>
    <property type="project" value="InterPro"/>
</dbReference>
<keyword evidence="6 11" id="KW-1133">Transmembrane helix</keyword>
<dbReference type="PROSITE" id="PS50244">
    <property type="entry name" value="S5A_REDUCTASE"/>
    <property type="match status" value="1"/>
</dbReference>
<feature type="transmembrane region" description="Helical" evidence="11">
    <location>
        <begin position="94"/>
        <end position="117"/>
    </location>
</feature>
<name>A0A1D6JC17_MAIZE</name>
<gene>
    <name evidence="13" type="ORF">ZEAMMB73_Zm00001d026064</name>
</gene>
<evidence type="ECO:0000259" key="12">
    <source>
        <dbReference type="Pfam" id="PF02544"/>
    </source>
</evidence>
<keyword evidence="5 11" id="KW-0812">Transmembrane</keyword>
<dbReference type="AlphaFoldDB" id="A0A1D6JC17"/>
<feature type="transmembrane region" description="Helical" evidence="11">
    <location>
        <begin position="241"/>
        <end position="263"/>
    </location>
</feature>
<comment type="catalytic activity">
    <reaction evidence="9">
        <text>a di-trans,poly-cis-dolichal + NADP(+) = a di-trans,poly-cis-polyprenal + NADPH + H(+)</text>
        <dbReference type="Rhea" id="RHEA:80727"/>
        <dbReference type="Rhea" id="RHEA-COMP:19536"/>
        <dbReference type="Rhea" id="RHEA-COMP:19537"/>
        <dbReference type="ChEBI" id="CHEBI:15378"/>
        <dbReference type="ChEBI" id="CHEBI:57783"/>
        <dbReference type="ChEBI" id="CHEBI:58349"/>
        <dbReference type="ChEBI" id="CHEBI:231623"/>
        <dbReference type="ChEBI" id="CHEBI:231637"/>
        <dbReference type="EC" id="1.3.1.94"/>
    </reaction>
    <physiologicalReaction direction="right-to-left" evidence="9">
        <dbReference type="Rhea" id="RHEA:80729"/>
    </physiologicalReaction>
</comment>
<evidence type="ECO:0000256" key="11">
    <source>
        <dbReference type="SAM" id="Phobius"/>
    </source>
</evidence>
<reference evidence="13" key="1">
    <citation type="submission" date="2015-12" db="EMBL/GenBank/DDBJ databases">
        <title>Update maize B73 reference genome by single molecule sequencing technologies.</title>
        <authorList>
            <consortium name="Maize Genome Sequencing Project"/>
            <person name="Ware D."/>
        </authorList>
    </citation>
    <scope>NUCLEOTIDE SEQUENCE</scope>
    <source>
        <tissue evidence="13">Seedling</tissue>
    </source>
</reference>
<proteinExistence type="inferred from homology"/>
<sequence>MALRGSIQMDTGSGPALQYLLCLAWVAATLPIAAAALPIPAAAGGRFIHGLLCAFSSRGKTVRPSSSSSSKAVLRRLYETEHVFHYSPSAQMHIIGYLTAYWDDMLFIFFLASYYVAAPLSLASSCLPEAIQYLRYQIAEFIVKGRARMPDLSIDPSHLLKPLLKLGWCQWIGAVIFIWGSLHQIRCHAILGSLREHKDSDEYVIPCGDWFSLVSCPHYLAELVIYFGMLVASGGSDIPVWFLYLFVITNLSFAAVQTHKWYLQKFEDYPRSRYAIVPFVC</sequence>
<dbReference type="GO" id="GO:0006488">
    <property type="term" value="P:dolichol-linked oligosaccharide biosynthetic process"/>
    <property type="evidence" value="ECO:0007669"/>
    <property type="project" value="InterPro"/>
</dbReference>
<dbReference type="Pfam" id="PF02544">
    <property type="entry name" value="Steroid_dh"/>
    <property type="match status" value="1"/>
</dbReference>
<comment type="pathway">
    <text evidence="3">Protein modification; protein glycosylation.</text>
</comment>
<evidence type="ECO:0000256" key="5">
    <source>
        <dbReference type="ARBA" id="ARBA00022692"/>
    </source>
</evidence>
<evidence type="ECO:0000256" key="3">
    <source>
        <dbReference type="ARBA" id="ARBA00004922"/>
    </source>
</evidence>
<comment type="subcellular location">
    <subcellularLocation>
        <location evidence="2">Cell envelope</location>
    </subcellularLocation>
    <subcellularLocation>
        <location evidence="1">Endomembrane system</location>
        <topology evidence="1">Multi-pass membrane protein</topology>
    </subcellularLocation>
</comment>
<dbReference type="GO" id="GO:0160198">
    <property type="term" value="F:polyprenal reductase activity"/>
    <property type="evidence" value="ECO:0007669"/>
    <property type="project" value="UniProtKB-EC"/>
</dbReference>
<evidence type="ECO:0000256" key="7">
    <source>
        <dbReference type="ARBA" id="ARBA00023136"/>
    </source>
</evidence>
<dbReference type="InterPro" id="IPR039698">
    <property type="entry name" value="Dfg10/SRD5A3"/>
</dbReference>
<comment type="similarity">
    <text evidence="8">Belongs to the steroid 5-alpha reductase family. Polyprenal reductase subfamily.</text>
</comment>
<evidence type="ECO:0000256" key="9">
    <source>
        <dbReference type="ARBA" id="ARBA00049427"/>
    </source>
</evidence>
<evidence type="ECO:0000256" key="8">
    <source>
        <dbReference type="ARBA" id="ARBA00046320"/>
    </source>
</evidence>
<dbReference type="FunFam" id="1.20.120.1630:FF:000012">
    <property type="entry name" value="Polyprenol reductase 1"/>
    <property type="match status" value="1"/>
</dbReference>
<dbReference type="PANTHER" id="PTHR14624:SF0">
    <property type="entry name" value="POLYPRENOL REDUCTASE"/>
    <property type="match status" value="1"/>
</dbReference>
<accession>A0A1D6JC17</accession>
<keyword evidence="7 11" id="KW-0472">Membrane</keyword>
<comment type="function">
    <text evidence="10">Plays a key role in early steps of protein N-linked glycosylation by being involved in the conversion of polyprenol into dolichol. Acts as a polyprenal reductase that mediates the reduction of polyprenal into dolichal in a NADP-dependent mechanism. Dolichols are required for the synthesis of dolichol-linked monosaccharides and the oligosaccharide precursor used for N-glycosylation.</text>
</comment>
<dbReference type="GO" id="GO:0012505">
    <property type="term" value="C:endomembrane system"/>
    <property type="evidence" value="ECO:0007669"/>
    <property type="project" value="UniProtKB-SubCell"/>
</dbReference>
<dbReference type="Gene3D" id="1.20.120.1630">
    <property type="match status" value="1"/>
</dbReference>
<dbReference type="UniPathway" id="UPA00378"/>
<feature type="transmembrane region" description="Helical" evidence="11">
    <location>
        <begin position="16"/>
        <end position="37"/>
    </location>
</feature>
<dbReference type="EMBL" id="CM000786">
    <property type="protein sequence ID" value="AQK45420.1"/>
    <property type="molecule type" value="Genomic_DNA"/>
</dbReference>
<evidence type="ECO:0000256" key="6">
    <source>
        <dbReference type="ARBA" id="ARBA00022989"/>
    </source>
</evidence>
<feature type="domain" description="3-oxo-5-alpha-steroid 4-dehydrogenase C-terminal" evidence="12">
    <location>
        <begin position="169"/>
        <end position="280"/>
    </location>
</feature>
<dbReference type="ExpressionAtlas" id="A0A1D6JC17">
    <property type="expression patterns" value="baseline and differential"/>
</dbReference>
<evidence type="ECO:0000313" key="13">
    <source>
        <dbReference type="EMBL" id="AQK45420.1"/>
    </source>
</evidence>
<organism evidence="13">
    <name type="scientific">Zea mays</name>
    <name type="common">Maize</name>
    <dbReference type="NCBI Taxonomy" id="4577"/>
    <lineage>
        <taxon>Eukaryota</taxon>
        <taxon>Viridiplantae</taxon>
        <taxon>Streptophyta</taxon>
        <taxon>Embryophyta</taxon>
        <taxon>Tracheophyta</taxon>
        <taxon>Spermatophyta</taxon>
        <taxon>Magnoliopsida</taxon>
        <taxon>Liliopsida</taxon>
        <taxon>Poales</taxon>
        <taxon>Poaceae</taxon>
        <taxon>PACMAD clade</taxon>
        <taxon>Panicoideae</taxon>
        <taxon>Andropogonodae</taxon>
        <taxon>Andropogoneae</taxon>
        <taxon>Tripsacinae</taxon>
        <taxon>Zea</taxon>
    </lineage>
</organism>
<dbReference type="InterPro" id="IPR001104">
    <property type="entry name" value="3-oxo-5_a-steroid_4-DH_C"/>
</dbReference>
<evidence type="ECO:0000256" key="4">
    <source>
        <dbReference type="ARBA" id="ARBA00012522"/>
    </source>
</evidence>
<dbReference type="PANTHER" id="PTHR14624">
    <property type="entry name" value="DFG10 PROTEIN"/>
    <property type="match status" value="1"/>
</dbReference>